<evidence type="ECO:0000313" key="2">
    <source>
        <dbReference type="Proteomes" id="UP001515943"/>
    </source>
</evidence>
<dbReference type="EMBL" id="VSRL01000001">
    <property type="protein sequence ID" value="NKE55418.1"/>
    <property type="molecule type" value="Genomic_DNA"/>
</dbReference>
<reference evidence="1 2" key="1">
    <citation type="submission" date="2019-08" db="EMBL/GenBank/DDBJ databases">
        <title>Lentzea from Indian Himalayas.</title>
        <authorList>
            <person name="Mandal S."/>
            <person name="Mallick Gupta A."/>
            <person name="Maiti P.K."/>
            <person name="Sarkar J."/>
            <person name="Mandal S."/>
        </authorList>
    </citation>
    <scope>NUCLEOTIDE SEQUENCE [LARGE SCALE GENOMIC DNA]</scope>
    <source>
        <strain evidence="1 2">PSKA42</strain>
    </source>
</reference>
<organism evidence="1 2">
    <name type="scientific">Lentzea indica</name>
    <dbReference type="NCBI Taxonomy" id="2604800"/>
    <lineage>
        <taxon>Bacteria</taxon>
        <taxon>Bacillati</taxon>
        <taxon>Actinomycetota</taxon>
        <taxon>Actinomycetes</taxon>
        <taxon>Pseudonocardiales</taxon>
        <taxon>Pseudonocardiaceae</taxon>
        <taxon>Lentzea</taxon>
    </lineage>
</organism>
<proteinExistence type="predicted"/>
<name>A0ABX1F942_9PSEU</name>
<evidence type="ECO:0000313" key="1">
    <source>
        <dbReference type="EMBL" id="NKE55418.1"/>
    </source>
</evidence>
<sequence>MSKTTFVASPLTALRLAEEQACAGYLTARKSMIRAAALVASIGQLVRERPNRADYRAALGHVTGKHFDAMERTRLAWERWQRAQVRADAFWAASNKAGAPVLVAA</sequence>
<keyword evidence="2" id="KW-1185">Reference proteome</keyword>
<gene>
    <name evidence="1" type="ORF">FXN61_00665</name>
</gene>
<accession>A0ABX1F942</accession>
<protein>
    <recommendedName>
        <fullName evidence="3">Excreted virulence factor EspC, type VII ESX diderm</fullName>
    </recommendedName>
</protein>
<dbReference type="RefSeq" id="WP_167969265.1">
    <property type="nucleotide sequence ID" value="NZ_VSRL01000001.1"/>
</dbReference>
<evidence type="ECO:0008006" key="3">
    <source>
        <dbReference type="Google" id="ProtNLM"/>
    </source>
</evidence>
<dbReference type="Proteomes" id="UP001515943">
    <property type="component" value="Unassembled WGS sequence"/>
</dbReference>
<comment type="caution">
    <text evidence="1">The sequence shown here is derived from an EMBL/GenBank/DDBJ whole genome shotgun (WGS) entry which is preliminary data.</text>
</comment>